<dbReference type="GO" id="GO:0005886">
    <property type="term" value="C:plasma membrane"/>
    <property type="evidence" value="ECO:0007669"/>
    <property type="project" value="UniProtKB-SubCell"/>
</dbReference>
<sequence length="400" mass="42227">MTHTNTRSGQAADRLPWMALLALAMAGFLVLLTEIIPAGMLLQMSQDIGVSEALTGQLVTIYAIGSIVAAIPLTSATMGWRRKPLLITALCVLLAFNTLTALTTDYATTMVARLFAGMAGGLLWGIMAGYARRMVPDHLKGRALAVVGIGAPLALSMGVPLGTLLGTTLGWRCTFAALSLLTLLVIAWIAIFAPDYPGQTTEKRLPLRRVFLTPGAAAVMAVLVLWVLAHNVLYTFIVPFLSPAGMADQIGMVLLVFGISSVAGIWLVGLLIDRMLRKLVLLSLPGFALAALMLGLASSHVAIIYLAIALWGFTFGGSPTLLQTASADTAGQGADVAQSILVTCWNLAIAGGGILGGVLLETSGVVSFPWALLILILPAVLITWYFRQHGFVDKSVRFSD</sequence>
<gene>
    <name evidence="8" type="ORF">C4F51_00790</name>
</gene>
<keyword evidence="9" id="KW-1185">Reference proteome</keyword>
<feature type="transmembrane region" description="Helical" evidence="6">
    <location>
        <begin position="336"/>
        <end position="360"/>
    </location>
</feature>
<dbReference type="Proteomes" id="UP000652567">
    <property type="component" value="Unassembled WGS sequence"/>
</dbReference>
<feature type="transmembrane region" description="Helical" evidence="6">
    <location>
        <begin position="211"/>
        <end position="229"/>
    </location>
</feature>
<feature type="transmembrane region" description="Helical" evidence="6">
    <location>
        <begin position="279"/>
        <end position="297"/>
    </location>
</feature>
<evidence type="ECO:0000256" key="2">
    <source>
        <dbReference type="ARBA" id="ARBA00022475"/>
    </source>
</evidence>
<feature type="transmembrane region" description="Helical" evidence="6">
    <location>
        <begin position="169"/>
        <end position="191"/>
    </location>
</feature>
<dbReference type="RefSeq" id="WP_193906276.1">
    <property type="nucleotide sequence ID" value="NZ_PRDL01000001.1"/>
</dbReference>
<reference evidence="8" key="1">
    <citation type="submission" date="2018-07" db="EMBL/GenBank/DDBJ databases">
        <title>Genome assembly of strain Ka43.</title>
        <authorList>
            <person name="Kukolya J."/>
            <person name="Nagy I."/>
            <person name="Horvath B."/>
            <person name="Toth A."/>
        </authorList>
    </citation>
    <scope>NUCLEOTIDE SEQUENCE</scope>
    <source>
        <strain evidence="8">KB43</strain>
    </source>
</reference>
<dbReference type="CDD" id="cd17324">
    <property type="entry name" value="MFS_NepI_like"/>
    <property type="match status" value="1"/>
</dbReference>
<dbReference type="PANTHER" id="PTHR43124">
    <property type="entry name" value="PURINE EFFLUX PUMP PBUE"/>
    <property type="match status" value="1"/>
</dbReference>
<comment type="caution">
    <text evidence="8">The sequence shown here is derived from an EMBL/GenBank/DDBJ whole genome shotgun (WGS) entry which is preliminary data.</text>
</comment>
<dbReference type="Pfam" id="PF07690">
    <property type="entry name" value="MFS_1"/>
    <property type="match status" value="1"/>
</dbReference>
<dbReference type="PROSITE" id="PS50850">
    <property type="entry name" value="MFS"/>
    <property type="match status" value="1"/>
</dbReference>
<protein>
    <submittedName>
        <fullName evidence="8">MFS transporter</fullName>
    </submittedName>
</protein>
<evidence type="ECO:0000256" key="1">
    <source>
        <dbReference type="ARBA" id="ARBA00004651"/>
    </source>
</evidence>
<feature type="transmembrane region" description="Helical" evidence="6">
    <location>
        <begin position="20"/>
        <end position="42"/>
    </location>
</feature>
<dbReference type="PANTHER" id="PTHR43124:SF3">
    <property type="entry name" value="CHLORAMPHENICOL EFFLUX PUMP RV0191"/>
    <property type="match status" value="1"/>
</dbReference>
<dbReference type="GO" id="GO:0022857">
    <property type="term" value="F:transmembrane transporter activity"/>
    <property type="evidence" value="ECO:0007669"/>
    <property type="project" value="InterPro"/>
</dbReference>
<feature type="domain" description="Major facilitator superfamily (MFS) profile" evidence="7">
    <location>
        <begin position="19"/>
        <end position="390"/>
    </location>
</feature>
<comment type="subcellular location">
    <subcellularLocation>
        <location evidence="1">Cell membrane</location>
        <topology evidence="1">Multi-pass membrane protein</topology>
    </subcellularLocation>
</comment>
<feature type="transmembrane region" description="Helical" evidence="6">
    <location>
        <begin position="249"/>
        <end position="272"/>
    </location>
</feature>
<dbReference type="InterPro" id="IPR050189">
    <property type="entry name" value="MFS_Efflux_Transporters"/>
</dbReference>
<keyword evidence="3 6" id="KW-0812">Transmembrane</keyword>
<dbReference type="InterPro" id="IPR036259">
    <property type="entry name" value="MFS_trans_sf"/>
</dbReference>
<keyword evidence="4 6" id="KW-1133">Transmembrane helix</keyword>
<dbReference type="InterPro" id="IPR011701">
    <property type="entry name" value="MFS"/>
</dbReference>
<evidence type="ECO:0000256" key="5">
    <source>
        <dbReference type="ARBA" id="ARBA00023136"/>
    </source>
</evidence>
<feature type="transmembrane region" description="Helical" evidence="6">
    <location>
        <begin position="366"/>
        <end position="386"/>
    </location>
</feature>
<feature type="transmembrane region" description="Helical" evidence="6">
    <location>
        <begin position="85"/>
        <end position="104"/>
    </location>
</feature>
<evidence type="ECO:0000313" key="8">
    <source>
        <dbReference type="EMBL" id="MBE8715722.1"/>
    </source>
</evidence>
<evidence type="ECO:0000256" key="6">
    <source>
        <dbReference type="SAM" id="Phobius"/>
    </source>
</evidence>
<organism evidence="8 9">
    <name type="scientific">Cellvibrio polysaccharolyticus</name>
    <dbReference type="NCBI Taxonomy" id="2082724"/>
    <lineage>
        <taxon>Bacteria</taxon>
        <taxon>Pseudomonadati</taxon>
        <taxon>Pseudomonadota</taxon>
        <taxon>Gammaproteobacteria</taxon>
        <taxon>Cellvibrionales</taxon>
        <taxon>Cellvibrionaceae</taxon>
        <taxon>Cellvibrio</taxon>
    </lineage>
</organism>
<keyword evidence="2" id="KW-1003">Cell membrane</keyword>
<evidence type="ECO:0000313" key="9">
    <source>
        <dbReference type="Proteomes" id="UP000652567"/>
    </source>
</evidence>
<feature type="transmembrane region" description="Helical" evidence="6">
    <location>
        <begin position="54"/>
        <end position="73"/>
    </location>
</feature>
<evidence type="ECO:0000259" key="7">
    <source>
        <dbReference type="PROSITE" id="PS50850"/>
    </source>
</evidence>
<dbReference type="Gene3D" id="1.20.1250.20">
    <property type="entry name" value="MFS general substrate transporter like domains"/>
    <property type="match status" value="1"/>
</dbReference>
<keyword evidence="5 6" id="KW-0472">Membrane</keyword>
<feature type="transmembrane region" description="Helical" evidence="6">
    <location>
        <begin position="143"/>
        <end position="163"/>
    </location>
</feature>
<name>A0A928YSG1_9GAMM</name>
<evidence type="ECO:0000256" key="4">
    <source>
        <dbReference type="ARBA" id="ARBA00022989"/>
    </source>
</evidence>
<dbReference type="SUPFAM" id="SSF103473">
    <property type="entry name" value="MFS general substrate transporter"/>
    <property type="match status" value="1"/>
</dbReference>
<dbReference type="EMBL" id="PRDL01000001">
    <property type="protein sequence ID" value="MBE8715722.1"/>
    <property type="molecule type" value="Genomic_DNA"/>
</dbReference>
<dbReference type="InterPro" id="IPR020846">
    <property type="entry name" value="MFS_dom"/>
</dbReference>
<dbReference type="AlphaFoldDB" id="A0A928YSG1"/>
<feature type="transmembrane region" description="Helical" evidence="6">
    <location>
        <begin position="110"/>
        <end position="131"/>
    </location>
</feature>
<accession>A0A928YSG1</accession>
<evidence type="ECO:0000256" key="3">
    <source>
        <dbReference type="ARBA" id="ARBA00022692"/>
    </source>
</evidence>
<proteinExistence type="predicted"/>